<evidence type="ECO:0000313" key="6">
    <source>
        <dbReference type="EMBL" id="KAL0429199.1"/>
    </source>
</evidence>
<evidence type="ECO:0000256" key="5">
    <source>
        <dbReference type="SAM" id="Phobius"/>
    </source>
</evidence>
<dbReference type="PANTHER" id="PTHR21495">
    <property type="entry name" value="NUCLEOPORIN-RELATED"/>
    <property type="match status" value="1"/>
</dbReference>
<accession>A0AAW2VHK8</accession>
<keyword evidence="5" id="KW-1133">Transmembrane helix</keyword>
<comment type="function">
    <text evidence="4">Dirigent proteins impart stereoselectivity on the phenoxy radical-coupling reaction, yielding optically active lignans from two molecules of coniferyl alcohol in the biosynthesis of lignans, flavonolignans, and alkaloids and thus plays a central role in plant secondary metabolism.</text>
</comment>
<reference evidence="6" key="1">
    <citation type="submission" date="2020-06" db="EMBL/GenBank/DDBJ databases">
        <authorList>
            <person name="Li T."/>
            <person name="Hu X."/>
            <person name="Zhang T."/>
            <person name="Song X."/>
            <person name="Zhang H."/>
            <person name="Dai N."/>
            <person name="Sheng W."/>
            <person name="Hou X."/>
            <person name="Wei L."/>
        </authorList>
    </citation>
    <scope>NUCLEOTIDE SEQUENCE</scope>
    <source>
        <strain evidence="6">G02</strain>
        <tissue evidence="6">Leaf</tissue>
    </source>
</reference>
<protein>
    <recommendedName>
        <fullName evidence="4">Dirigent protein</fullName>
    </recommendedName>
</protein>
<comment type="subunit">
    <text evidence="2 4">Homodimer.</text>
</comment>
<evidence type="ECO:0000256" key="4">
    <source>
        <dbReference type="RuleBase" id="RU363099"/>
    </source>
</evidence>
<name>A0AAW2VHK8_SESRA</name>
<organism evidence="6">
    <name type="scientific">Sesamum radiatum</name>
    <name type="common">Black benniseed</name>
    <dbReference type="NCBI Taxonomy" id="300843"/>
    <lineage>
        <taxon>Eukaryota</taxon>
        <taxon>Viridiplantae</taxon>
        <taxon>Streptophyta</taxon>
        <taxon>Embryophyta</taxon>
        <taxon>Tracheophyta</taxon>
        <taxon>Spermatophyta</taxon>
        <taxon>Magnoliopsida</taxon>
        <taxon>eudicotyledons</taxon>
        <taxon>Gunneridae</taxon>
        <taxon>Pentapetalae</taxon>
        <taxon>asterids</taxon>
        <taxon>lamiids</taxon>
        <taxon>Lamiales</taxon>
        <taxon>Pedaliaceae</taxon>
        <taxon>Sesamum</taxon>
    </lineage>
</organism>
<dbReference type="AlphaFoldDB" id="A0AAW2VHK8"/>
<dbReference type="InterPro" id="IPR044859">
    <property type="entry name" value="Allene_oxi_cyc_Dirigent"/>
</dbReference>
<dbReference type="EMBL" id="JACGWJ010000003">
    <property type="protein sequence ID" value="KAL0429199.1"/>
    <property type="molecule type" value="Genomic_DNA"/>
</dbReference>
<evidence type="ECO:0000256" key="3">
    <source>
        <dbReference type="ARBA" id="ARBA00022525"/>
    </source>
</evidence>
<dbReference type="Pfam" id="PF03018">
    <property type="entry name" value="Dirigent"/>
    <property type="match status" value="1"/>
</dbReference>
<reference evidence="6" key="2">
    <citation type="journal article" date="2024" name="Plant">
        <title>Genomic evolution and insights into agronomic trait innovations of Sesamum species.</title>
        <authorList>
            <person name="Miao H."/>
            <person name="Wang L."/>
            <person name="Qu L."/>
            <person name="Liu H."/>
            <person name="Sun Y."/>
            <person name="Le M."/>
            <person name="Wang Q."/>
            <person name="Wei S."/>
            <person name="Zheng Y."/>
            <person name="Lin W."/>
            <person name="Duan Y."/>
            <person name="Cao H."/>
            <person name="Xiong S."/>
            <person name="Wang X."/>
            <person name="Wei L."/>
            <person name="Li C."/>
            <person name="Ma Q."/>
            <person name="Ju M."/>
            <person name="Zhao R."/>
            <person name="Li G."/>
            <person name="Mu C."/>
            <person name="Tian Q."/>
            <person name="Mei H."/>
            <person name="Zhang T."/>
            <person name="Gao T."/>
            <person name="Zhang H."/>
        </authorList>
    </citation>
    <scope>NUCLEOTIDE SEQUENCE</scope>
    <source>
        <strain evidence="6">G02</strain>
    </source>
</reference>
<sequence length="197" mass="21950">MNWPLPFYEQLLKNGSSFSYILFIFNFLLFSIPQSSSNGDFHDDLLESITLSRMEKMTHLHFYFQDVVSGKNPTAVKIIGDGFGFGTTFMIDDALTQGPERDSKVIGRAQGMYSLAAQNDIAFLMIVTFEFTDGLYNGSSISMLGRNHVVDDVREMPIIGGSGVFRFARGYALAHTVWSDPKAGDASVEYNVSVVHF</sequence>
<keyword evidence="4" id="KW-0052">Apoplast</keyword>
<dbReference type="GO" id="GO:0048046">
    <property type="term" value="C:apoplast"/>
    <property type="evidence" value="ECO:0007669"/>
    <property type="project" value="UniProtKB-SubCell"/>
</dbReference>
<keyword evidence="5" id="KW-0472">Membrane</keyword>
<keyword evidence="5" id="KW-0812">Transmembrane</keyword>
<keyword evidence="3 4" id="KW-0964">Secreted</keyword>
<comment type="subcellular location">
    <subcellularLocation>
        <location evidence="4">Secreted</location>
        <location evidence="4">Extracellular space</location>
        <location evidence="4">Apoplast</location>
    </subcellularLocation>
</comment>
<dbReference type="Gene3D" id="2.40.480.10">
    <property type="entry name" value="Allene oxide cyclase-like"/>
    <property type="match status" value="1"/>
</dbReference>
<dbReference type="InterPro" id="IPR004265">
    <property type="entry name" value="Dirigent"/>
</dbReference>
<gene>
    <name evidence="6" type="ORF">Sradi_0545900</name>
</gene>
<comment type="similarity">
    <text evidence="1 4">Belongs to the plant dirigent protein family.</text>
</comment>
<feature type="transmembrane region" description="Helical" evidence="5">
    <location>
        <begin position="15"/>
        <end position="32"/>
    </location>
</feature>
<comment type="caution">
    <text evidence="6">The sequence shown here is derived from an EMBL/GenBank/DDBJ whole genome shotgun (WGS) entry which is preliminary data.</text>
</comment>
<evidence type="ECO:0000256" key="1">
    <source>
        <dbReference type="ARBA" id="ARBA00010746"/>
    </source>
</evidence>
<proteinExistence type="inferred from homology"/>
<evidence type="ECO:0000256" key="2">
    <source>
        <dbReference type="ARBA" id="ARBA00011738"/>
    </source>
</evidence>
<dbReference type="GO" id="GO:0009699">
    <property type="term" value="P:phenylpropanoid biosynthetic process"/>
    <property type="evidence" value="ECO:0007669"/>
    <property type="project" value="UniProtKB-ARBA"/>
</dbReference>